<dbReference type="SUPFAM" id="SSF88659">
    <property type="entry name" value="Sigma3 and sigma4 domains of RNA polymerase sigma factors"/>
    <property type="match status" value="1"/>
</dbReference>
<dbReference type="PROSITE" id="PS51063">
    <property type="entry name" value="HTH_CRP_2"/>
    <property type="match status" value="1"/>
</dbReference>
<evidence type="ECO:0000256" key="4">
    <source>
        <dbReference type="ARBA" id="ARBA00023163"/>
    </source>
</evidence>
<dbReference type="GO" id="GO:0030246">
    <property type="term" value="F:carbohydrate binding"/>
    <property type="evidence" value="ECO:0007669"/>
    <property type="project" value="InterPro"/>
</dbReference>
<dbReference type="EMBL" id="CVRB01000003">
    <property type="protein sequence ID" value="CRK83167.1"/>
    <property type="molecule type" value="Genomic_DNA"/>
</dbReference>
<dbReference type="GO" id="GO:0003677">
    <property type="term" value="F:DNA binding"/>
    <property type="evidence" value="ECO:0007669"/>
    <property type="project" value="UniProtKB-KW"/>
</dbReference>
<reference evidence="8" key="1">
    <citation type="submission" date="2015-05" db="EMBL/GenBank/DDBJ databases">
        <authorList>
            <person name="Urmite Genomes"/>
        </authorList>
    </citation>
    <scope>NUCLEOTIDE SEQUENCE [LARGE SCALE GENOMIC DNA]</scope>
    <source>
        <strain evidence="8">LF1</strain>
    </source>
</reference>
<evidence type="ECO:0000256" key="1">
    <source>
        <dbReference type="ARBA" id="ARBA00010466"/>
    </source>
</evidence>
<dbReference type="InterPro" id="IPR012318">
    <property type="entry name" value="HTH_CRP"/>
</dbReference>
<evidence type="ECO:0000256" key="2">
    <source>
        <dbReference type="ARBA" id="ARBA00023015"/>
    </source>
</evidence>
<dbReference type="SUPFAM" id="SSF100950">
    <property type="entry name" value="NagB/RpiA/CoA transferase-like"/>
    <property type="match status" value="1"/>
</dbReference>
<sequence length="324" mass="35785">MGDEKISRLVEVAKMYYQLDYSQQEIAEKLGVSRPTVSRMLVQAVEEGVVHIKIINPAEDVEQLSKKVKEKFQLKHCIVAPLPEYRDELIKEKLGEIAADYLYEIVKSSDIIGITWGTTLYQLARKIQPKNVKDVSIVQLNGGVSYSESNTYSSEILNGLSSAFNTTPYFLPVPAVVDHVVVKQAIVADRHIKKLLELGKQANIAIFTVGEPGEQSTLMQAGYFFETDIEILKAKQAVGDICSRFFDINGQITNEALNDRTIGIELTDLVGKEYGILVAGGNTKVDGIYGALRGKYANVLITDQYTAKALVEMGSDELNGSTKN</sequence>
<dbReference type="InterPro" id="IPR051054">
    <property type="entry name" value="SorC_transcr_regulators"/>
</dbReference>
<accession>A0A0U1NYW5</accession>
<dbReference type="PROSITE" id="PS50943">
    <property type="entry name" value="HTH_CROC1"/>
    <property type="match status" value="1"/>
</dbReference>
<name>A0A0U1NYW5_9BACI</name>
<protein>
    <submittedName>
        <fullName evidence="7">Deoxyribonucleoside regulator</fullName>
    </submittedName>
</protein>
<dbReference type="InterPro" id="IPR001387">
    <property type="entry name" value="Cro/C1-type_HTH"/>
</dbReference>
<dbReference type="STRING" id="1499688.BN000_03126"/>
<evidence type="ECO:0000313" key="7">
    <source>
        <dbReference type="EMBL" id="CRK83167.1"/>
    </source>
</evidence>
<dbReference type="PANTHER" id="PTHR34294:SF1">
    <property type="entry name" value="TRANSCRIPTIONAL REGULATOR LSRR"/>
    <property type="match status" value="1"/>
</dbReference>
<dbReference type="Gene3D" id="1.10.10.60">
    <property type="entry name" value="Homeodomain-like"/>
    <property type="match status" value="1"/>
</dbReference>
<dbReference type="InterPro" id="IPR013324">
    <property type="entry name" value="RNA_pol_sigma_r3/r4-like"/>
</dbReference>
<keyword evidence="3" id="KW-0238">DNA-binding</keyword>
<gene>
    <name evidence="7" type="ORF">BN000_03126</name>
</gene>
<dbReference type="InterPro" id="IPR007324">
    <property type="entry name" value="Sugar-bd_dom_put"/>
</dbReference>
<organism evidence="7 8">
    <name type="scientific">Neobacillus massiliamazoniensis</name>
    <dbReference type="NCBI Taxonomy" id="1499688"/>
    <lineage>
        <taxon>Bacteria</taxon>
        <taxon>Bacillati</taxon>
        <taxon>Bacillota</taxon>
        <taxon>Bacilli</taxon>
        <taxon>Bacillales</taxon>
        <taxon>Bacillaceae</taxon>
        <taxon>Neobacillus</taxon>
    </lineage>
</organism>
<proteinExistence type="inferred from homology"/>
<keyword evidence="2" id="KW-0805">Transcription regulation</keyword>
<keyword evidence="4" id="KW-0804">Transcription</keyword>
<dbReference type="Pfam" id="PF04198">
    <property type="entry name" value="Sugar-bind"/>
    <property type="match status" value="1"/>
</dbReference>
<dbReference type="OrthoDB" id="58802at2"/>
<evidence type="ECO:0000259" key="5">
    <source>
        <dbReference type="PROSITE" id="PS50943"/>
    </source>
</evidence>
<dbReference type="Proteomes" id="UP000199087">
    <property type="component" value="Unassembled WGS sequence"/>
</dbReference>
<dbReference type="GO" id="GO:0006355">
    <property type="term" value="P:regulation of DNA-templated transcription"/>
    <property type="evidence" value="ECO:0007669"/>
    <property type="project" value="InterPro"/>
</dbReference>
<keyword evidence="8" id="KW-1185">Reference proteome</keyword>
<comment type="similarity">
    <text evidence="1">Belongs to the SorC transcriptional regulatory family.</text>
</comment>
<dbReference type="InterPro" id="IPR037171">
    <property type="entry name" value="NagB/RpiA_transferase-like"/>
</dbReference>
<evidence type="ECO:0000259" key="6">
    <source>
        <dbReference type="PROSITE" id="PS51063"/>
    </source>
</evidence>
<evidence type="ECO:0000256" key="3">
    <source>
        <dbReference type="ARBA" id="ARBA00023125"/>
    </source>
</evidence>
<dbReference type="Pfam" id="PF13545">
    <property type="entry name" value="HTH_Crp_2"/>
    <property type="match status" value="1"/>
</dbReference>
<feature type="domain" description="HTH crp-type" evidence="6">
    <location>
        <begin position="1"/>
        <end position="58"/>
    </location>
</feature>
<dbReference type="RefSeq" id="WP_090635446.1">
    <property type="nucleotide sequence ID" value="NZ_CVRB01000003.1"/>
</dbReference>
<dbReference type="AlphaFoldDB" id="A0A0U1NYW5"/>
<feature type="domain" description="HTH cro/C1-type" evidence="5">
    <location>
        <begin position="18"/>
        <end position="40"/>
    </location>
</feature>
<evidence type="ECO:0000313" key="8">
    <source>
        <dbReference type="Proteomes" id="UP000199087"/>
    </source>
</evidence>
<dbReference type="Gene3D" id="3.40.50.1360">
    <property type="match status" value="1"/>
</dbReference>
<dbReference type="PANTHER" id="PTHR34294">
    <property type="entry name" value="TRANSCRIPTIONAL REGULATOR-RELATED"/>
    <property type="match status" value="1"/>
</dbReference>